<comment type="subcellular location">
    <subcellularLocation>
        <location evidence="1">Cytoplasm</location>
    </subcellularLocation>
</comment>
<dbReference type="InterPro" id="IPR027302">
    <property type="entry name" value="Gln_synth_N_conserv_site"/>
</dbReference>
<keyword evidence="8 13" id="KW-0547">Nucleotide-binding</keyword>
<evidence type="ECO:0000256" key="3">
    <source>
        <dbReference type="ARBA" id="ARBA00012937"/>
    </source>
</evidence>
<evidence type="ECO:0000259" key="19">
    <source>
        <dbReference type="PROSITE" id="PS51986"/>
    </source>
</evidence>
<keyword evidence="7 14" id="KW-0479">Metal-binding</keyword>
<name>A0A9D5DPB2_9BACI</name>
<evidence type="ECO:0000256" key="11">
    <source>
        <dbReference type="ARBA" id="ARBA00049436"/>
    </source>
</evidence>
<evidence type="ECO:0000256" key="2">
    <source>
        <dbReference type="ARBA" id="ARBA00009897"/>
    </source>
</evidence>
<feature type="binding site" evidence="12">
    <location>
        <begin position="260"/>
        <end position="261"/>
    </location>
    <ligand>
        <name>L-glutamate</name>
        <dbReference type="ChEBI" id="CHEBI:29985"/>
    </ligand>
</feature>
<keyword evidence="15" id="KW-0597">Phosphoprotein</keyword>
<dbReference type="Gene3D" id="3.10.20.70">
    <property type="entry name" value="Glutamine synthetase, N-terminal domain"/>
    <property type="match status" value="1"/>
</dbReference>
<evidence type="ECO:0000256" key="4">
    <source>
        <dbReference type="ARBA" id="ARBA00021364"/>
    </source>
</evidence>
<dbReference type="PANTHER" id="PTHR43785:SF12">
    <property type="entry name" value="TYPE-1 GLUTAMINE SYNTHETASE 2"/>
    <property type="match status" value="1"/>
</dbReference>
<evidence type="ECO:0000256" key="17">
    <source>
        <dbReference type="RuleBase" id="RU000384"/>
    </source>
</evidence>
<feature type="binding site" evidence="14">
    <location>
        <position position="216"/>
    </location>
    <ligand>
        <name>Mg(2+)</name>
        <dbReference type="ChEBI" id="CHEBI:18420"/>
        <label>1</label>
    </ligand>
</feature>
<evidence type="ECO:0000256" key="6">
    <source>
        <dbReference type="ARBA" id="ARBA00022598"/>
    </source>
</evidence>
<dbReference type="Gene3D" id="3.30.590.10">
    <property type="entry name" value="Glutamine synthetase/guanido kinase, catalytic domain"/>
    <property type="match status" value="1"/>
</dbReference>
<dbReference type="NCBIfam" id="TIGR00653">
    <property type="entry name" value="GlnA"/>
    <property type="match status" value="1"/>
</dbReference>
<comment type="catalytic activity">
    <reaction evidence="11 18">
        <text>L-glutamate + NH4(+) + ATP = L-glutamine + ADP + phosphate + H(+)</text>
        <dbReference type="Rhea" id="RHEA:16169"/>
        <dbReference type="ChEBI" id="CHEBI:15378"/>
        <dbReference type="ChEBI" id="CHEBI:28938"/>
        <dbReference type="ChEBI" id="CHEBI:29985"/>
        <dbReference type="ChEBI" id="CHEBI:30616"/>
        <dbReference type="ChEBI" id="CHEBI:43474"/>
        <dbReference type="ChEBI" id="CHEBI:58359"/>
        <dbReference type="ChEBI" id="CHEBI:456216"/>
        <dbReference type="EC" id="6.3.1.2"/>
    </reaction>
</comment>
<evidence type="ECO:0000256" key="15">
    <source>
        <dbReference type="PIRSR" id="PIRSR604809-50"/>
    </source>
</evidence>
<keyword evidence="22" id="KW-1185">Reference proteome</keyword>
<dbReference type="GO" id="GO:0046872">
    <property type="term" value="F:metal ion binding"/>
    <property type="evidence" value="ECO:0007669"/>
    <property type="project" value="UniProtKB-KW"/>
</dbReference>
<dbReference type="PROSITE" id="PS51987">
    <property type="entry name" value="GS_CATALYTIC"/>
    <property type="match status" value="1"/>
</dbReference>
<keyword evidence="6 18" id="KW-0436">Ligase</keyword>
<feature type="modified residue" description="O-AMP-tyrosine" evidence="15">
    <location>
        <position position="393"/>
    </location>
</feature>
<comment type="caution">
    <text evidence="21">The sequence shown here is derived from an EMBL/GenBank/DDBJ whole genome shotgun (WGS) entry which is preliminary data.</text>
</comment>
<feature type="binding site" evidence="12">
    <location>
        <position position="355"/>
    </location>
    <ligand>
        <name>L-glutamate</name>
        <dbReference type="ChEBI" id="CHEBI:29985"/>
    </ligand>
</feature>
<dbReference type="Proteomes" id="UP000051061">
    <property type="component" value="Unassembled WGS sequence"/>
</dbReference>
<sequence>MSFSTYKNRVRGANALPNYSREDIVRIAQDENVRFIRLQFTDLLGTIKNVEIPVDQLSKALDNKMMFDGSSIEGFVRIEESDMYLYPDLDTWVIFPWTPEKGKVARLICDIYQPGKPGEEPTPFDGDPRGILKRVLKQAEELGFTGFNIGPEPEFFLFKNDEKGEPTLELNDKGGYFDLAPTDLGENCRRDIVLELEDMGFDIEASHHEVAPGQHEIDFKYADAITACDNIQTFKLVVKTIARKHGLHATFMPKPLFGVNGSGMHLNMSLFTKEGNAFYDEKTESQLSKTAMQFLSGILEHAEGFTAITNPIVNSYKRLVPGYEAPVYIAWSMRNRSPLIRIPSSRGVSTRIEVRSPDPSANPYLAMAVMLASGLDGIKRKMTPPEATDRNIYVMSKEERVEEGIKALPASLGEALESLVKDETLVQALGEHAVEHFIEAKEIEWDMFRTQVHPWEREQFMQNY</sequence>
<evidence type="ECO:0000256" key="13">
    <source>
        <dbReference type="PIRSR" id="PIRSR604809-2"/>
    </source>
</evidence>
<feature type="binding site" evidence="13">
    <location>
        <position position="336"/>
    </location>
    <ligand>
        <name>ATP</name>
        <dbReference type="ChEBI" id="CHEBI:30616"/>
    </ligand>
</feature>
<dbReference type="PROSITE" id="PS51986">
    <property type="entry name" value="GS_BETA_GRASP"/>
    <property type="match status" value="1"/>
</dbReference>
<dbReference type="PROSITE" id="PS00180">
    <property type="entry name" value="GLNA_1"/>
    <property type="match status" value="1"/>
</dbReference>
<evidence type="ECO:0000256" key="16">
    <source>
        <dbReference type="PROSITE-ProRule" id="PRU01330"/>
    </source>
</evidence>
<evidence type="ECO:0000313" key="22">
    <source>
        <dbReference type="Proteomes" id="UP000051061"/>
    </source>
</evidence>
<keyword evidence="10 14" id="KW-0460">Magnesium</keyword>
<evidence type="ECO:0000259" key="20">
    <source>
        <dbReference type="PROSITE" id="PS51987"/>
    </source>
</evidence>
<feature type="binding site" evidence="12">
    <location>
        <position position="336"/>
    </location>
    <ligand>
        <name>L-glutamate</name>
        <dbReference type="ChEBI" id="CHEBI:29985"/>
    </ligand>
</feature>
<dbReference type="InterPro" id="IPR014746">
    <property type="entry name" value="Gln_synth/guanido_kin_cat_dom"/>
</dbReference>
<organism evidence="21 22">
    <name type="scientific">Alkalicoccobacillus plakortidis</name>
    <dbReference type="NCBI Taxonomy" id="444060"/>
    <lineage>
        <taxon>Bacteria</taxon>
        <taxon>Bacillati</taxon>
        <taxon>Bacillota</taxon>
        <taxon>Bacilli</taxon>
        <taxon>Bacillales</taxon>
        <taxon>Bacillaceae</taxon>
        <taxon>Alkalicoccobacillus</taxon>
    </lineage>
</organism>
<proteinExistence type="inferred from homology"/>
<dbReference type="AlphaFoldDB" id="A0A9D5DPB2"/>
<feature type="binding site" evidence="13">
    <location>
        <begin position="219"/>
        <end position="221"/>
    </location>
    <ligand>
        <name>ATP</name>
        <dbReference type="ChEBI" id="CHEBI:30616"/>
    </ligand>
</feature>
<dbReference type="GO" id="GO:0006542">
    <property type="term" value="P:glutamine biosynthetic process"/>
    <property type="evidence" value="ECO:0007669"/>
    <property type="project" value="InterPro"/>
</dbReference>
<dbReference type="InterPro" id="IPR004809">
    <property type="entry name" value="Gln_synth_I"/>
</dbReference>
<evidence type="ECO:0000256" key="7">
    <source>
        <dbReference type="ARBA" id="ARBA00022723"/>
    </source>
</evidence>
<dbReference type="GO" id="GO:0005737">
    <property type="term" value="C:cytoplasm"/>
    <property type="evidence" value="ECO:0007669"/>
    <property type="project" value="UniProtKB-SubCell"/>
</dbReference>
<dbReference type="SUPFAM" id="SSF54368">
    <property type="entry name" value="Glutamine synthetase, N-terminal domain"/>
    <property type="match status" value="1"/>
</dbReference>
<feature type="domain" description="GS beta-grasp" evidence="19">
    <location>
        <begin position="31"/>
        <end position="116"/>
    </location>
</feature>
<dbReference type="SUPFAM" id="SSF55931">
    <property type="entry name" value="Glutamine synthetase/guanido kinase"/>
    <property type="match status" value="1"/>
</dbReference>
<dbReference type="SMART" id="SM01230">
    <property type="entry name" value="Gln-synt_C"/>
    <property type="match status" value="1"/>
</dbReference>
<feature type="binding site" evidence="12">
    <location>
        <position position="324"/>
    </location>
    <ligand>
        <name>L-glutamate</name>
        <dbReference type="ChEBI" id="CHEBI:29985"/>
    </ligand>
</feature>
<feature type="binding site" evidence="14">
    <location>
        <position position="152"/>
    </location>
    <ligand>
        <name>Mg(2+)</name>
        <dbReference type="ChEBI" id="CHEBI:18420"/>
        <label>1</label>
    </ligand>
</feature>
<feature type="domain" description="GS catalytic" evidence="20">
    <location>
        <begin position="128"/>
        <end position="464"/>
    </location>
</feature>
<dbReference type="PROSITE" id="PS00181">
    <property type="entry name" value="GLNA_ATP"/>
    <property type="match status" value="1"/>
</dbReference>
<dbReference type="FunFam" id="3.30.590.10:FF:000003">
    <property type="entry name" value="Glutamine synthetase 2"/>
    <property type="match status" value="1"/>
</dbReference>
<evidence type="ECO:0000256" key="12">
    <source>
        <dbReference type="PIRSR" id="PIRSR604809-1"/>
    </source>
</evidence>
<evidence type="ECO:0000256" key="10">
    <source>
        <dbReference type="ARBA" id="ARBA00022842"/>
    </source>
</evidence>
<evidence type="ECO:0000256" key="14">
    <source>
        <dbReference type="PIRSR" id="PIRSR604809-3"/>
    </source>
</evidence>
<comment type="similarity">
    <text evidence="2 16 17">Belongs to the glutamine synthetase family.</text>
</comment>
<feature type="binding site" evidence="14">
    <location>
        <position position="154"/>
    </location>
    <ligand>
        <name>Mg(2+)</name>
        <dbReference type="ChEBI" id="CHEBI:18420"/>
        <label>1</label>
    </ligand>
</feature>
<evidence type="ECO:0000256" key="1">
    <source>
        <dbReference type="ARBA" id="ARBA00004496"/>
    </source>
</evidence>
<evidence type="ECO:0000313" key="21">
    <source>
        <dbReference type="EMBL" id="KQL51721.1"/>
    </source>
</evidence>
<feature type="binding site" evidence="12">
    <location>
        <position position="318"/>
    </location>
    <ligand>
        <name>L-glutamate</name>
        <dbReference type="ChEBI" id="CHEBI:29985"/>
    </ligand>
</feature>
<feature type="binding site" evidence="14">
    <location>
        <position position="353"/>
    </location>
    <ligand>
        <name>Mg(2+)</name>
        <dbReference type="ChEBI" id="CHEBI:18420"/>
        <label>1</label>
    </ligand>
</feature>
<dbReference type="Pfam" id="PF00120">
    <property type="entry name" value="Gln-synt_C"/>
    <property type="match status" value="1"/>
</dbReference>
<gene>
    <name evidence="21" type="ORF">AN965_18280</name>
</gene>
<reference evidence="21 22" key="1">
    <citation type="submission" date="2015-09" db="EMBL/GenBank/DDBJ databases">
        <title>Genome sequencing project for genomic taxonomy and phylogenomics of Bacillus-like bacteria.</title>
        <authorList>
            <person name="Liu B."/>
            <person name="Wang J."/>
            <person name="Zhu Y."/>
            <person name="Liu G."/>
            <person name="Chen Q."/>
            <person name="Chen Z."/>
            <person name="Lan J."/>
            <person name="Che J."/>
            <person name="Ge C."/>
            <person name="Shi H."/>
            <person name="Pan Z."/>
            <person name="Liu X."/>
        </authorList>
    </citation>
    <scope>NUCLEOTIDE SEQUENCE [LARGE SCALE GENOMIC DNA]</scope>
    <source>
        <strain evidence="21 22">DSM 19153</strain>
    </source>
</reference>
<feature type="binding site" evidence="14">
    <location>
        <position position="209"/>
    </location>
    <ligand>
        <name>Mg(2+)</name>
        <dbReference type="ChEBI" id="CHEBI:18420"/>
        <label>1</label>
    </ligand>
</feature>
<dbReference type="PANTHER" id="PTHR43785">
    <property type="entry name" value="GAMMA-GLUTAMYLPUTRESCINE SYNTHETASE"/>
    <property type="match status" value="1"/>
</dbReference>
<dbReference type="InterPro" id="IPR008146">
    <property type="entry name" value="Gln_synth_cat_dom"/>
</dbReference>
<evidence type="ECO:0000256" key="8">
    <source>
        <dbReference type="ARBA" id="ARBA00022741"/>
    </source>
</evidence>
<evidence type="ECO:0000256" key="5">
    <source>
        <dbReference type="ARBA" id="ARBA00022490"/>
    </source>
</evidence>
<dbReference type="InterPro" id="IPR008147">
    <property type="entry name" value="Gln_synt_N"/>
</dbReference>
<comment type="cofactor">
    <cofactor evidence="14">
        <name>Mg(2+)</name>
        <dbReference type="ChEBI" id="CHEBI:18420"/>
    </cofactor>
    <text evidence="14">Binds 2 Mg(2+) ions per subunit.</text>
</comment>
<keyword evidence="9 13" id="KW-0067">ATP-binding</keyword>
<evidence type="ECO:0000256" key="18">
    <source>
        <dbReference type="RuleBase" id="RU004356"/>
    </source>
</evidence>
<dbReference type="GO" id="GO:0004356">
    <property type="term" value="F:glutamine synthetase activity"/>
    <property type="evidence" value="ECO:0007669"/>
    <property type="project" value="UniProtKB-EC"/>
</dbReference>
<evidence type="ECO:0000256" key="9">
    <source>
        <dbReference type="ARBA" id="ARBA00022840"/>
    </source>
</evidence>
<dbReference type="GO" id="GO:0005524">
    <property type="term" value="F:ATP binding"/>
    <property type="evidence" value="ECO:0007669"/>
    <property type="project" value="UniProtKB-KW"/>
</dbReference>
<dbReference type="Pfam" id="PF03951">
    <property type="entry name" value="Gln-synt_N"/>
    <property type="match status" value="1"/>
</dbReference>
<dbReference type="EMBL" id="LJJD01000040">
    <property type="protein sequence ID" value="KQL51721.1"/>
    <property type="molecule type" value="Genomic_DNA"/>
</dbReference>
<feature type="binding site" evidence="14">
    <location>
        <position position="265"/>
    </location>
    <ligand>
        <name>Mg(2+)</name>
        <dbReference type="ChEBI" id="CHEBI:18420"/>
        <label>1</label>
    </ligand>
</feature>
<dbReference type="FunFam" id="3.10.20.70:FF:000005">
    <property type="entry name" value="Glutamine synthetase"/>
    <property type="match status" value="1"/>
</dbReference>
<feature type="binding site" evidence="13">
    <location>
        <position position="204"/>
    </location>
    <ligand>
        <name>ATP</name>
        <dbReference type="ChEBI" id="CHEBI:30616"/>
    </ligand>
</feature>
<dbReference type="EC" id="6.3.1.2" evidence="3 18"/>
<accession>A0A9D5DPB2</accession>
<dbReference type="InterPro" id="IPR027303">
    <property type="entry name" value="Gln_synth_gly_rich_site"/>
</dbReference>
<protein>
    <recommendedName>
        <fullName evidence="4 18">Glutamine synthetase</fullName>
        <ecNumber evidence="3 18">6.3.1.2</ecNumber>
    </recommendedName>
</protein>
<keyword evidence="5" id="KW-0963">Cytoplasm</keyword>
<dbReference type="InterPro" id="IPR036651">
    <property type="entry name" value="Gln_synt_N_sf"/>
</dbReference>